<dbReference type="Proteomes" id="UP000095282">
    <property type="component" value="Unplaced"/>
</dbReference>
<reference evidence="7" key="1">
    <citation type="submission" date="2016-11" db="UniProtKB">
        <authorList>
            <consortium name="WormBaseParasite"/>
        </authorList>
    </citation>
    <scope>IDENTIFICATION</scope>
</reference>
<dbReference type="GO" id="GO:0006325">
    <property type="term" value="P:chromatin organization"/>
    <property type="evidence" value="ECO:0007669"/>
    <property type="project" value="UniProtKB-KW"/>
</dbReference>
<dbReference type="SUPFAM" id="SSF51045">
    <property type="entry name" value="WW domain"/>
    <property type="match status" value="1"/>
</dbReference>
<dbReference type="Gene3D" id="2.20.70.10">
    <property type="match status" value="1"/>
</dbReference>
<comment type="subcellular location">
    <subcellularLocation>
        <location evidence="1">Nucleus</location>
    </subcellularLocation>
</comment>
<keyword evidence="6" id="KW-1185">Reference proteome</keyword>
<dbReference type="PROSITE" id="PS01159">
    <property type="entry name" value="WW_DOMAIN_1"/>
    <property type="match status" value="1"/>
</dbReference>
<proteinExistence type="predicted"/>
<sequence length="73" mass="8724">MSNQPQPATWGIWNEQRSSNGKWYYYNTRTEKSQWYKPNDWPEGLGEGEKQRLAKEERDRALLSEKEHPADPE</sequence>
<keyword evidence="3" id="KW-0539">Nucleus</keyword>
<evidence type="ECO:0000256" key="3">
    <source>
        <dbReference type="ARBA" id="ARBA00023242"/>
    </source>
</evidence>
<protein>
    <submittedName>
        <fullName evidence="7">WW domain-containing protein</fullName>
    </submittedName>
</protein>
<dbReference type="InterPro" id="IPR001202">
    <property type="entry name" value="WW_dom"/>
</dbReference>
<evidence type="ECO:0000313" key="7">
    <source>
        <dbReference type="WBParaSite" id="Csp11.Scaffold630.g17859.t1"/>
    </source>
</evidence>
<dbReference type="SMART" id="SM00456">
    <property type="entry name" value="WW"/>
    <property type="match status" value="1"/>
</dbReference>
<dbReference type="GO" id="GO:1904263">
    <property type="term" value="P:positive regulation of TORC1 signaling"/>
    <property type="evidence" value="ECO:0007669"/>
    <property type="project" value="TreeGrafter"/>
</dbReference>
<organism evidence="6 7">
    <name type="scientific">Caenorhabditis tropicalis</name>
    <dbReference type="NCBI Taxonomy" id="1561998"/>
    <lineage>
        <taxon>Eukaryota</taxon>
        <taxon>Metazoa</taxon>
        <taxon>Ecdysozoa</taxon>
        <taxon>Nematoda</taxon>
        <taxon>Chromadorea</taxon>
        <taxon>Rhabditida</taxon>
        <taxon>Rhabditina</taxon>
        <taxon>Rhabditomorpha</taxon>
        <taxon>Rhabditoidea</taxon>
        <taxon>Rhabditidae</taxon>
        <taxon>Peloderinae</taxon>
        <taxon>Caenorhabditis</taxon>
    </lineage>
</organism>
<evidence type="ECO:0000259" key="5">
    <source>
        <dbReference type="PROSITE" id="PS50020"/>
    </source>
</evidence>
<evidence type="ECO:0000313" key="6">
    <source>
        <dbReference type="Proteomes" id="UP000095282"/>
    </source>
</evidence>
<dbReference type="WBParaSite" id="Csp11.Scaffold630.g17859.t1">
    <property type="protein sequence ID" value="Csp11.Scaffold630.g17859.t1"/>
    <property type="gene ID" value="Csp11.Scaffold630.g17859"/>
</dbReference>
<dbReference type="GO" id="GO:0000993">
    <property type="term" value="F:RNA polymerase II complex binding"/>
    <property type="evidence" value="ECO:0007669"/>
    <property type="project" value="TreeGrafter"/>
</dbReference>
<dbReference type="InterPro" id="IPR036020">
    <property type="entry name" value="WW_dom_sf"/>
</dbReference>
<name>A0A1I7UNW1_9PELO</name>
<feature type="compositionally biased region" description="Basic and acidic residues" evidence="4">
    <location>
        <begin position="47"/>
        <end position="73"/>
    </location>
</feature>
<keyword evidence="2" id="KW-0156">Chromatin regulator</keyword>
<evidence type="ECO:0000256" key="4">
    <source>
        <dbReference type="SAM" id="MobiDB-lite"/>
    </source>
</evidence>
<dbReference type="InterPro" id="IPR038867">
    <property type="entry name" value="WAC"/>
</dbReference>
<dbReference type="PANTHER" id="PTHR15911">
    <property type="entry name" value="WW DOMAIN-CONTAINING ADAPTER PROTEIN WITH COILED-COIL"/>
    <property type="match status" value="1"/>
</dbReference>
<dbReference type="GO" id="GO:0003682">
    <property type="term" value="F:chromatin binding"/>
    <property type="evidence" value="ECO:0007669"/>
    <property type="project" value="TreeGrafter"/>
</dbReference>
<dbReference type="Pfam" id="PF00397">
    <property type="entry name" value="WW"/>
    <property type="match status" value="1"/>
</dbReference>
<dbReference type="CDD" id="cd00201">
    <property type="entry name" value="WW"/>
    <property type="match status" value="1"/>
</dbReference>
<evidence type="ECO:0000256" key="2">
    <source>
        <dbReference type="ARBA" id="ARBA00022853"/>
    </source>
</evidence>
<dbReference type="AlphaFoldDB" id="A0A1I7UNW1"/>
<dbReference type="STRING" id="1561998.A0A1I7UNW1"/>
<feature type="region of interest" description="Disordered" evidence="4">
    <location>
        <begin position="36"/>
        <end position="73"/>
    </location>
</feature>
<accession>A0A1I7UNW1</accession>
<dbReference type="PANTHER" id="PTHR15911:SF6">
    <property type="entry name" value="WW DOMAIN-CONTAINING ADAPTER PROTEIN WITH COILED-COIL"/>
    <property type="match status" value="1"/>
</dbReference>
<evidence type="ECO:0000256" key="1">
    <source>
        <dbReference type="ARBA" id="ARBA00004123"/>
    </source>
</evidence>
<dbReference type="GO" id="GO:0010506">
    <property type="term" value="P:regulation of autophagy"/>
    <property type="evidence" value="ECO:0007669"/>
    <property type="project" value="TreeGrafter"/>
</dbReference>
<dbReference type="PROSITE" id="PS50020">
    <property type="entry name" value="WW_DOMAIN_2"/>
    <property type="match status" value="1"/>
</dbReference>
<feature type="domain" description="WW" evidence="5">
    <location>
        <begin position="13"/>
        <end position="40"/>
    </location>
</feature>
<dbReference type="GO" id="GO:0005634">
    <property type="term" value="C:nucleus"/>
    <property type="evidence" value="ECO:0007669"/>
    <property type="project" value="UniProtKB-SubCell"/>
</dbReference>